<dbReference type="GO" id="GO:0008233">
    <property type="term" value="F:peptidase activity"/>
    <property type="evidence" value="ECO:0007669"/>
    <property type="project" value="InterPro"/>
</dbReference>
<keyword evidence="2" id="KW-0472">Membrane</keyword>
<protein>
    <recommendedName>
        <fullName evidence="4">Protease PrsW</fullName>
    </recommendedName>
</protein>
<accession>A0A7S1UR98</accession>
<evidence type="ECO:0008006" key="4">
    <source>
        <dbReference type="Google" id="ProtNLM"/>
    </source>
</evidence>
<name>A0A7S1UR98_9STRA</name>
<keyword evidence="2" id="KW-1133">Transmembrane helix</keyword>
<dbReference type="AlphaFoldDB" id="A0A7S1UR98"/>
<evidence type="ECO:0000313" key="3">
    <source>
        <dbReference type="EMBL" id="CAD9276235.1"/>
    </source>
</evidence>
<reference evidence="3" key="1">
    <citation type="submission" date="2021-01" db="EMBL/GenBank/DDBJ databases">
        <authorList>
            <person name="Corre E."/>
            <person name="Pelletier E."/>
            <person name="Niang G."/>
            <person name="Scheremetjew M."/>
            <person name="Finn R."/>
            <person name="Kale V."/>
            <person name="Holt S."/>
            <person name="Cochrane G."/>
            <person name="Meng A."/>
            <person name="Brown T."/>
            <person name="Cohen L."/>
        </authorList>
    </citation>
    <scope>NUCLEOTIDE SEQUENCE</scope>
    <source>
        <strain evidence="3">CCMP 410</strain>
    </source>
</reference>
<gene>
    <name evidence="3" type="ORF">GOCE00092_LOCUS5143</name>
</gene>
<proteinExistence type="predicted"/>
<feature type="region of interest" description="Disordered" evidence="1">
    <location>
        <begin position="306"/>
        <end position="332"/>
    </location>
</feature>
<organism evidence="3">
    <name type="scientific">Grammatophora oceanica</name>
    <dbReference type="NCBI Taxonomy" id="210454"/>
    <lineage>
        <taxon>Eukaryota</taxon>
        <taxon>Sar</taxon>
        <taxon>Stramenopiles</taxon>
        <taxon>Ochrophyta</taxon>
        <taxon>Bacillariophyta</taxon>
        <taxon>Fragilariophyceae</taxon>
        <taxon>Fragilariophycidae</taxon>
        <taxon>Rhabdonematales</taxon>
        <taxon>Grammatophoraceae</taxon>
        <taxon>Grammatophora</taxon>
    </lineage>
</organism>
<keyword evidence="2" id="KW-0812">Transmembrane</keyword>
<sequence length="332" mass="37083">MTQIVLGLLLSLYNMKVISFDLCVKAFTCGFALAATTAFAWEACFSFVVRVISSLLLQEDFYDYNIHSSNGADASASVAPIDLFGSMGDNHPSWYLLYLFLYSFPVAALLEELCKYLGYRMIADHADFWTKRELDETVHATKNTDQLEDLSLGSHSISSLTNATEVQNFSRSQRSTILLVAMIQVSLGFATFENLIYSFLDSRQCLWRAFFPIHALCAFWQGIRVGRRDVESDLSWQVGRILLPSVLLHGIFDFLMGLVYFLGRANQTKLVGEITSALIAVSLLVAGVGCSWIEYVEQRRRLLTPGQASSTKRGGLSSKHRTYLSPIESGNL</sequence>
<feature type="transmembrane region" description="Helical" evidence="2">
    <location>
        <begin position="177"/>
        <end position="200"/>
    </location>
</feature>
<dbReference type="InterPro" id="IPR026898">
    <property type="entry name" value="PrsW"/>
</dbReference>
<dbReference type="EMBL" id="HBGK01009938">
    <property type="protein sequence ID" value="CAD9276235.1"/>
    <property type="molecule type" value="Transcribed_RNA"/>
</dbReference>
<feature type="transmembrane region" description="Helical" evidence="2">
    <location>
        <begin position="274"/>
        <end position="293"/>
    </location>
</feature>
<dbReference type="Pfam" id="PF13367">
    <property type="entry name" value="PrsW-protease"/>
    <property type="match status" value="1"/>
</dbReference>
<feature type="transmembrane region" description="Helical" evidence="2">
    <location>
        <begin position="93"/>
        <end position="110"/>
    </location>
</feature>
<feature type="transmembrane region" description="Helical" evidence="2">
    <location>
        <begin position="238"/>
        <end position="262"/>
    </location>
</feature>
<evidence type="ECO:0000256" key="1">
    <source>
        <dbReference type="SAM" id="MobiDB-lite"/>
    </source>
</evidence>
<evidence type="ECO:0000256" key="2">
    <source>
        <dbReference type="SAM" id="Phobius"/>
    </source>
</evidence>